<gene>
    <name evidence="1" type="ORF">DKE52_005910</name>
</gene>
<reference evidence="1 2" key="2">
    <citation type="submission" date="2018-12" db="EMBL/GenBank/DDBJ databases">
        <title>Molecular Epidemiology of Emerging Carbapenem-Resistance in Acinetobacter nosocomialis and Acinetobacter pittii in Taiwan, 2010-2014.</title>
        <authorList>
            <person name="Huang W.-C."/>
            <person name="Wang H.-Y."/>
            <person name="Lai J.-F."/>
            <person name="Lauderdale T.-L."/>
            <person name="Sytwu H.-K."/>
        </authorList>
    </citation>
    <scope>NUCLEOTIDE SEQUENCE [LARGE SCALE GENOMIC DNA]</scope>
    <source>
        <strain evidence="1 2">2014S06-099</strain>
    </source>
</reference>
<evidence type="ECO:0000313" key="1">
    <source>
        <dbReference type="EMBL" id="AZC00277.1"/>
    </source>
</evidence>
<protein>
    <submittedName>
        <fullName evidence="1">Uncharacterized protein</fullName>
    </submittedName>
</protein>
<name>A0A3G6YJ69_ACIPI</name>
<sequence length="68" mass="7586">MVNSINNYGDEQGGLWSWFKVNHDAVFDRLGKSSAGRFPAMFSGAACTQQQAAQLNDFLHHELKSWLG</sequence>
<proteinExistence type="predicted"/>
<dbReference type="Proteomes" id="UP000254410">
    <property type="component" value="Chromosome"/>
</dbReference>
<evidence type="ECO:0000313" key="2">
    <source>
        <dbReference type="Proteomes" id="UP000254410"/>
    </source>
</evidence>
<dbReference type="EMBL" id="CP033540">
    <property type="protein sequence ID" value="AZC00277.1"/>
    <property type="molecule type" value="Genomic_DNA"/>
</dbReference>
<reference evidence="1 2" key="1">
    <citation type="submission" date="2018-11" db="EMBL/GenBank/DDBJ databases">
        <authorList>
            <person name="Kuo S.-C."/>
            <person name="Chen F.-J."/>
            <person name="Liao Y.-C."/>
        </authorList>
    </citation>
    <scope>NUCLEOTIDE SEQUENCE [LARGE SCALE GENOMIC DNA]</scope>
    <source>
        <strain evidence="1 2">2014S06-099</strain>
    </source>
</reference>
<organism evidence="1 2">
    <name type="scientific">Acinetobacter pittii</name>
    <name type="common">Acinetobacter genomosp. 3</name>
    <dbReference type="NCBI Taxonomy" id="48296"/>
    <lineage>
        <taxon>Bacteria</taxon>
        <taxon>Pseudomonadati</taxon>
        <taxon>Pseudomonadota</taxon>
        <taxon>Gammaproteobacteria</taxon>
        <taxon>Moraxellales</taxon>
        <taxon>Moraxellaceae</taxon>
        <taxon>Acinetobacter</taxon>
        <taxon>Acinetobacter calcoaceticus/baumannii complex</taxon>
    </lineage>
</organism>
<accession>A0A3G6YJ69</accession>
<dbReference type="AlphaFoldDB" id="A0A3G6YJ69"/>